<protein>
    <recommendedName>
        <fullName evidence="4">F-box domain-containing protein</fullName>
    </recommendedName>
</protein>
<reference evidence="2 3" key="1">
    <citation type="journal article" date="2023" name="Res Sq">
        <title>Genomic and morphological characterization of Knufia obscura isolated from the Mars 2020 spacecraft assembly facility.</title>
        <authorList>
            <person name="Chander A.M."/>
            <person name="Teixeira M.M."/>
            <person name="Singh N.K."/>
            <person name="Williams M.P."/>
            <person name="Parker C.W."/>
            <person name="Leo P."/>
            <person name="Stajich J.E."/>
            <person name="Torok T."/>
            <person name="Tighe S."/>
            <person name="Mason C.E."/>
            <person name="Venkateswaran K."/>
        </authorList>
    </citation>
    <scope>NUCLEOTIDE SEQUENCE [LARGE SCALE GENOMIC DNA]</scope>
    <source>
        <strain evidence="2 3">CCFEE 5817</strain>
    </source>
</reference>
<evidence type="ECO:0000313" key="3">
    <source>
        <dbReference type="Proteomes" id="UP001334248"/>
    </source>
</evidence>
<evidence type="ECO:0000313" key="2">
    <source>
        <dbReference type="EMBL" id="KAK5946036.1"/>
    </source>
</evidence>
<keyword evidence="3" id="KW-1185">Reference proteome</keyword>
<feature type="region of interest" description="Disordered" evidence="1">
    <location>
        <begin position="85"/>
        <end position="104"/>
    </location>
</feature>
<proteinExistence type="predicted"/>
<accession>A0ABR0RZI9</accession>
<evidence type="ECO:0008006" key="4">
    <source>
        <dbReference type="Google" id="ProtNLM"/>
    </source>
</evidence>
<name>A0ABR0RZI9_9EURO</name>
<evidence type="ECO:0000256" key="1">
    <source>
        <dbReference type="SAM" id="MobiDB-lite"/>
    </source>
</evidence>
<sequence length="236" mass="27194">MTGHHVNNSWYQNSLSQFHAHQPVPPQYKSRLPGNLHTNHEAVTDKYHQDSKMPPNLLTLPLELRLAIYTYFFSTLPTLKIVQPSRPSTDTATNRYSSNQNTPYRYNPDLYPYHSVTRGPNLYASMQYISYTFNSGAYILSQHNHNHNYNTTPSLPLNYPQPHLPLLLTNLKNNAEATPIFLSSTPFNLCSFVRSPSTLIGRHRYLQIRNISLPINKALDRLRLFDAHPQDNNAHQ</sequence>
<dbReference type="RefSeq" id="XP_064734126.1">
    <property type="nucleotide sequence ID" value="XM_064868629.1"/>
</dbReference>
<dbReference type="Proteomes" id="UP001334248">
    <property type="component" value="Unassembled WGS sequence"/>
</dbReference>
<gene>
    <name evidence="2" type="ORF">PMZ80_000175</name>
</gene>
<organism evidence="2 3">
    <name type="scientific">Knufia obscura</name>
    <dbReference type="NCBI Taxonomy" id="1635080"/>
    <lineage>
        <taxon>Eukaryota</taxon>
        <taxon>Fungi</taxon>
        <taxon>Dikarya</taxon>
        <taxon>Ascomycota</taxon>
        <taxon>Pezizomycotina</taxon>
        <taxon>Eurotiomycetes</taxon>
        <taxon>Chaetothyriomycetidae</taxon>
        <taxon>Chaetothyriales</taxon>
        <taxon>Trichomeriaceae</taxon>
        <taxon>Knufia</taxon>
    </lineage>
</organism>
<dbReference type="EMBL" id="JAVHJV010000001">
    <property type="protein sequence ID" value="KAK5946036.1"/>
    <property type="molecule type" value="Genomic_DNA"/>
</dbReference>
<dbReference type="GeneID" id="89993624"/>
<comment type="caution">
    <text evidence="2">The sequence shown here is derived from an EMBL/GenBank/DDBJ whole genome shotgun (WGS) entry which is preliminary data.</text>
</comment>